<dbReference type="PROSITE" id="PS50885">
    <property type="entry name" value="HAMP"/>
    <property type="match status" value="1"/>
</dbReference>
<comment type="caution">
    <text evidence="15">The sequence shown here is derived from an EMBL/GenBank/DDBJ whole genome shotgun (WGS) entry which is preliminary data.</text>
</comment>
<sequence>MKEGSKGNEKTLTTIRRSSIARRLSISFLLILIVPKTALSVSAYQSAVASLDVQMTQSAKENVQILDHIIDDKISTTEKSLAYFSDWATAEKFQDKKKSELKQEFKQFIQMNDNVAAVFSSSKDGDFTRYPYADMPSDFNALERDWYKEAMANKGKTIVTEPYESISSGKMVVTIARQTVDGSGVVAIDMKIDDLVTTAKGINIGKEGYAFILSQNKKVIAYSGEKAGTELKGDWVDKLYKDKSGDFEYTYKGKKKKMAFATSETTGWKISGTMYANEIHDAASRVLIMASIVLAIAIGAGMTAIYFVIRSITKPLRRIVASAEKISEGDLTETIEINSKDELGVLSESFNHMAHSLRSLIQGIKDSVEHVASSSEELTASADQTSRATEHITMAIEQFSNGSESQSEKIETTTEQINEMNDGLAELARAAAVITETSADSTEVSSKGETLVQKTAGQMNTIDHSVKAAEQVVKGLEIKSKDITNILRVINGIADQTNLLALNAAIEAARAGEYGRRGFSVVAEEVRKLAVQSADSAKEIESLISEIVKEIHTSLNVLQSVNKEVETGLVMTDETKQSFKHISQMTNQIASELQNMNATVEELSAGAQEISAASNDITAISKESSDGIQDIAASAEEQLASMEEISSSALTLERMSEELRDLTKQFKADK</sequence>
<evidence type="ECO:0000313" key="16">
    <source>
        <dbReference type="Proteomes" id="UP000031970"/>
    </source>
</evidence>
<dbReference type="RefSeq" id="WP_017695502.1">
    <property type="nucleotide sequence ID" value="NZ_JSXS01000033.1"/>
</dbReference>
<proteinExistence type="inferred from homology"/>
<evidence type="ECO:0000256" key="1">
    <source>
        <dbReference type="ARBA" id="ARBA00004429"/>
    </source>
</evidence>
<accession>A0ABD3ZWX8</accession>
<evidence type="ECO:0000256" key="4">
    <source>
        <dbReference type="ARBA" id="ARBA00022500"/>
    </source>
</evidence>
<dbReference type="AlphaFoldDB" id="A0ABD3ZWX8"/>
<dbReference type="SUPFAM" id="SSF58104">
    <property type="entry name" value="Methyl-accepting chemotaxis protein (MCP) signaling domain"/>
    <property type="match status" value="1"/>
</dbReference>
<dbReference type="Gene3D" id="1.10.287.950">
    <property type="entry name" value="Methyl-accepting chemotaxis protein"/>
    <property type="match status" value="1"/>
</dbReference>
<dbReference type="InterPro" id="IPR033479">
    <property type="entry name" value="dCache_1"/>
</dbReference>
<keyword evidence="5" id="KW-0997">Cell inner membrane</keyword>
<gene>
    <name evidence="15" type="ORF">B4067_3535</name>
</gene>
<dbReference type="Pfam" id="PF02743">
    <property type="entry name" value="dCache_1"/>
    <property type="match status" value="1"/>
</dbReference>
<dbReference type="GO" id="GO:0005886">
    <property type="term" value="C:plasma membrane"/>
    <property type="evidence" value="ECO:0007669"/>
    <property type="project" value="UniProtKB-SubCell"/>
</dbReference>
<organism evidence="15 16">
    <name type="scientific">Bacillus subtilis subsp. subtilis</name>
    <dbReference type="NCBI Taxonomy" id="135461"/>
    <lineage>
        <taxon>Bacteria</taxon>
        <taxon>Bacillati</taxon>
        <taxon>Bacillota</taxon>
        <taxon>Bacilli</taxon>
        <taxon>Bacillales</taxon>
        <taxon>Bacillaceae</taxon>
        <taxon>Bacillus</taxon>
    </lineage>
</organism>
<dbReference type="GO" id="GO:0006935">
    <property type="term" value="P:chemotaxis"/>
    <property type="evidence" value="ECO:0007669"/>
    <property type="project" value="UniProtKB-KW"/>
</dbReference>
<evidence type="ECO:0000256" key="6">
    <source>
        <dbReference type="ARBA" id="ARBA00022692"/>
    </source>
</evidence>
<dbReference type="Gene3D" id="3.30.450.20">
    <property type="entry name" value="PAS domain"/>
    <property type="match status" value="2"/>
</dbReference>
<dbReference type="EMBL" id="JSXS01000033">
    <property type="protein sequence ID" value="KIL32203.1"/>
    <property type="molecule type" value="Genomic_DNA"/>
</dbReference>
<dbReference type="CDD" id="cd12912">
    <property type="entry name" value="PDC2_MCP_like"/>
    <property type="match status" value="1"/>
</dbReference>
<keyword evidence="8 12" id="KW-0472">Membrane</keyword>
<dbReference type="InterPro" id="IPR029151">
    <property type="entry name" value="Sensor-like_sf"/>
</dbReference>
<keyword evidence="3" id="KW-0488">Methylation</keyword>
<protein>
    <recommendedName>
        <fullName evidence="17">Methyl-accepting chemotaxis protein TlpA</fullName>
    </recommendedName>
</protein>
<feature type="domain" description="Methyl-accepting transducer" evidence="13">
    <location>
        <begin position="381"/>
        <end position="618"/>
    </location>
</feature>
<dbReference type="SUPFAM" id="SSF103190">
    <property type="entry name" value="Sensory domain-like"/>
    <property type="match status" value="1"/>
</dbReference>
<dbReference type="PRINTS" id="PR00260">
    <property type="entry name" value="CHEMTRNSDUCR"/>
</dbReference>
<evidence type="ECO:0000259" key="13">
    <source>
        <dbReference type="PROSITE" id="PS50111"/>
    </source>
</evidence>
<evidence type="ECO:0000256" key="3">
    <source>
        <dbReference type="ARBA" id="ARBA00022481"/>
    </source>
</evidence>
<dbReference type="FunFam" id="1.10.8.500:FF:000002">
    <property type="entry name" value="Methyl-accepting chemotaxis protein"/>
    <property type="match status" value="1"/>
</dbReference>
<evidence type="ECO:0000256" key="5">
    <source>
        <dbReference type="ARBA" id="ARBA00022519"/>
    </source>
</evidence>
<evidence type="ECO:0000259" key="14">
    <source>
        <dbReference type="PROSITE" id="PS50885"/>
    </source>
</evidence>
<evidence type="ECO:0000256" key="7">
    <source>
        <dbReference type="ARBA" id="ARBA00022989"/>
    </source>
</evidence>
<dbReference type="Proteomes" id="UP000031970">
    <property type="component" value="Unassembled WGS sequence"/>
</dbReference>
<keyword evidence="6 12" id="KW-0812">Transmembrane</keyword>
<dbReference type="CDD" id="cd11386">
    <property type="entry name" value="MCP_signal"/>
    <property type="match status" value="1"/>
</dbReference>
<dbReference type="InterPro" id="IPR004090">
    <property type="entry name" value="Chemotax_Me-accpt_rcpt"/>
</dbReference>
<dbReference type="SMART" id="SM00319">
    <property type="entry name" value="TarH"/>
    <property type="match status" value="1"/>
</dbReference>
<evidence type="ECO:0000313" key="15">
    <source>
        <dbReference type="EMBL" id="KIL32203.1"/>
    </source>
</evidence>
<dbReference type="InterPro" id="IPR003660">
    <property type="entry name" value="HAMP_dom"/>
</dbReference>
<evidence type="ECO:0000256" key="2">
    <source>
        <dbReference type="ARBA" id="ARBA00022475"/>
    </source>
</evidence>
<evidence type="ECO:0000256" key="8">
    <source>
        <dbReference type="ARBA" id="ARBA00023136"/>
    </source>
</evidence>
<dbReference type="SMART" id="SM00283">
    <property type="entry name" value="MA"/>
    <property type="match status" value="1"/>
</dbReference>
<evidence type="ECO:0000256" key="11">
    <source>
        <dbReference type="PROSITE-ProRule" id="PRU00284"/>
    </source>
</evidence>
<dbReference type="InterPro" id="IPR004089">
    <property type="entry name" value="MCPsignal_dom"/>
</dbReference>
<dbReference type="SMART" id="SM00304">
    <property type="entry name" value="HAMP"/>
    <property type="match status" value="1"/>
</dbReference>
<evidence type="ECO:0008006" key="17">
    <source>
        <dbReference type="Google" id="ProtNLM"/>
    </source>
</evidence>
<evidence type="ECO:0000256" key="12">
    <source>
        <dbReference type="SAM" id="Phobius"/>
    </source>
</evidence>
<keyword evidence="7 12" id="KW-1133">Transmembrane helix</keyword>
<dbReference type="GO" id="GO:0007165">
    <property type="term" value="P:signal transduction"/>
    <property type="evidence" value="ECO:0007669"/>
    <property type="project" value="UniProtKB-KW"/>
</dbReference>
<name>A0ABD3ZWX8_BACIU</name>
<keyword evidence="9 11" id="KW-0807">Transducer</keyword>
<feature type="domain" description="HAMP" evidence="14">
    <location>
        <begin position="310"/>
        <end position="362"/>
    </location>
</feature>
<comment type="similarity">
    <text evidence="10">Belongs to the methyl-accepting chemotaxis (MCP) protein family.</text>
</comment>
<dbReference type="Pfam" id="PF00015">
    <property type="entry name" value="MCPsignal"/>
    <property type="match status" value="1"/>
</dbReference>
<reference evidence="15 16" key="1">
    <citation type="submission" date="2014-11" db="EMBL/GenBank/DDBJ databases">
        <title>Draft Genome Sequences of Nine Bacillus subtilis Strains that Form Spores with High Heat-Resistance.</title>
        <authorList>
            <person name="Krawcyk A.O."/>
            <person name="Berendsen E.M."/>
            <person name="de Jong A."/>
            <person name="Holsappel S."/>
            <person name="Eijlander R.T."/>
            <person name="Wells-Bennik M."/>
            <person name="Kuipers O.P."/>
        </authorList>
    </citation>
    <scope>NUCLEOTIDE SEQUENCE [LARGE SCALE GENOMIC DNA]</scope>
    <source>
        <strain evidence="15 16">B4067</strain>
    </source>
</reference>
<evidence type="ECO:0000256" key="9">
    <source>
        <dbReference type="ARBA" id="ARBA00023224"/>
    </source>
</evidence>
<keyword evidence="4" id="KW-0145">Chemotaxis</keyword>
<dbReference type="PROSITE" id="PS50111">
    <property type="entry name" value="CHEMOTAXIS_TRANSDUC_2"/>
    <property type="match status" value="1"/>
</dbReference>
<comment type="subcellular location">
    <subcellularLocation>
        <location evidence="1">Cell inner membrane</location>
        <topology evidence="1">Multi-pass membrane protein</topology>
    </subcellularLocation>
</comment>
<keyword evidence="2" id="KW-1003">Cell membrane</keyword>
<feature type="transmembrane region" description="Helical" evidence="12">
    <location>
        <begin position="286"/>
        <end position="309"/>
    </location>
</feature>
<dbReference type="CDD" id="cd06225">
    <property type="entry name" value="HAMP"/>
    <property type="match status" value="1"/>
</dbReference>
<dbReference type="PANTHER" id="PTHR32089:SF114">
    <property type="entry name" value="METHYL-ACCEPTING CHEMOTAXIS PROTEIN MCPB"/>
    <property type="match status" value="1"/>
</dbReference>
<dbReference type="Gene3D" id="1.10.8.500">
    <property type="entry name" value="HAMP domain in histidine kinase"/>
    <property type="match status" value="1"/>
</dbReference>
<dbReference type="InterPro" id="IPR003122">
    <property type="entry name" value="Tar_rcpt_lig-bd"/>
</dbReference>
<dbReference type="PANTHER" id="PTHR32089">
    <property type="entry name" value="METHYL-ACCEPTING CHEMOTAXIS PROTEIN MCPB"/>
    <property type="match status" value="1"/>
</dbReference>
<evidence type="ECO:0000256" key="10">
    <source>
        <dbReference type="ARBA" id="ARBA00029447"/>
    </source>
</evidence>
<dbReference type="CDD" id="cd18773">
    <property type="entry name" value="PDC1_HK_sensor"/>
    <property type="match status" value="1"/>
</dbReference>
<dbReference type="Pfam" id="PF00672">
    <property type="entry name" value="HAMP"/>
    <property type="match status" value="1"/>
</dbReference>